<organism evidence="2">
    <name type="scientific">Brevibacillus laterosporus</name>
    <name type="common">Bacillus laterosporus</name>
    <dbReference type="NCBI Taxonomy" id="1465"/>
    <lineage>
        <taxon>Bacteria</taxon>
        <taxon>Bacillati</taxon>
        <taxon>Bacillota</taxon>
        <taxon>Bacilli</taxon>
        <taxon>Bacillales</taxon>
        <taxon>Paenibacillaceae</taxon>
        <taxon>Brevibacillus</taxon>
    </lineage>
</organism>
<feature type="domain" description="Serine aminopeptidase S33" evidence="1">
    <location>
        <begin position="29"/>
        <end position="152"/>
    </location>
</feature>
<name>A0A0F7EGQ7_BRELA</name>
<proteinExistence type="predicted"/>
<dbReference type="Gene3D" id="3.40.50.1820">
    <property type="entry name" value="alpha/beta hydrolase"/>
    <property type="match status" value="1"/>
</dbReference>
<protein>
    <recommendedName>
        <fullName evidence="1">Serine aminopeptidase S33 domain-containing protein</fullName>
    </recommendedName>
</protein>
<dbReference type="EMBL" id="CP011074">
    <property type="protein sequence ID" value="AKF94023.1"/>
    <property type="molecule type" value="Genomic_DNA"/>
</dbReference>
<accession>A0A0F7EGQ7</accession>
<reference evidence="2" key="1">
    <citation type="submission" date="2015-03" db="EMBL/GenBank/DDBJ databases">
        <title>MIGS Cultured Bacterial/Archaeal sample from Brevibacillus laterosporus.</title>
        <authorList>
            <person name="Zeng D."/>
            <person name="Zhu L."/>
            <person name="Dong G."/>
            <person name="Ye W."/>
            <person name="Ren D."/>
            <person name="Wu L."/>
            <person name="Xu J."/>
            <person name="Li G."/>
            <person name="Guo L."/>
        </authorList>
    </citation>
    <scope>NUCLEOTIDE SEQUENCE</scope>
    <source>
        <strain evidence="2">B9</strain>
    </source>
</reference>
<evidence type="ECO:0000259" key="1">
    <source>
        <dbReference type="Pfam" id="PF12146"/>
    </source>
</evidence>
<dbReference type="AlphaFoldDB" id="A0A0F7EGQ7"/>
<evidence type="ECO:0000313" key="2">
    <source>
        <dbReference type="EMBL" id="AKF94023.1"/>
    </source>
</evidence>
<dbReference type="InterPro" id="IPR022742">
    <property type="entry name" value="Hydrolase_4"/>
</dbReference>
<dbReference type="Pfam" id="PF12146">
    <property type="entry name" value="Hydrolase_4"/>
    <property type="match status" value="1"/>
</dbReference>
<sequence>MMQQAFMLPLEDSFVIRGDVHTTAGPGEKQPVLIFCHGFKGFKDWGSFPYVADTLAAKKITVIRFNFSANGVGASLTEFDELEKFGINTYARELADLHVLMRAILERELPLAEHFDTEQIFVMGHSKGGGDSVLFGADHPAIKGIITWNGIANVNLFDENVRQELKENGIAYMINGRTGQKMPIMPEVIEDVDQNAEAYDLVKKVSQLDKSLLIVQGEKDSGRLVQGAKRLKEAYPKAILHWIHEADHVMNTRHPFTGTSAELEEAIEVTAQFVLQNTQP</sequence>
<dbReference type="SUPFAM" id="SSF53474">
    <property type="entry name" value="alpha/beta-Hydrolases"/>
    <property type="match status" value="1"/>
</dbReference>
<gene>
    <name evidence="2" type="ORF">EX87_10525</name>
</gene>
<dbReference type="InterPro" id="IPR029058">
    <property type="entry name" value="AB_hydrolase_fold"/>
</dbReference>